<organism evidence="6">
    <name type="scientific">marine sediment metagenome</name>
    <dbReference type="NCBI Taxonomy" id="412755"/>
    <lineage>
        <taxon>unclassified sequences</taxon>
        <taxon>metagenomes</taxon>
        <taxon>ecological metagenomes</taxon>
    </lineage>
</organism>
<feature type="non-terminal residue" evidence="6">
    <location>
        <position position="1"/>
    </location>
</feature>
<dbReference type="InterPro" id="IPR029063">
    <property type="entry name" value="SAM-dependent_MTases_sf"/>
</dbReference>
<evidence type="ECO:0000313" key="6">
    <source>
        <dbReference type="EMBL" id="KKL56919.1"/>
    </source>
</evidence>
<evidence type="ECO:0000256" key="3">
    <source>
        <dbReference type="ARBA" id="ARBA00022679"/>
    </source>
</evidence>
<feature type="non-terminal residue" evidence="6">
    <location>
        <position position="606"/>
    </location>
</feature>
<reference evidence="6" key="1">
    <citation type="journal article" date="2015" name="Nature">
        <title>Complex archaea that bridge the gap between prokaryotes and eukaryotes.</title>
        <authorList>
            <person name="Spang A."/>
            <person name="Saw J.H."/>
            <person name="Jorgensen S.L."/>
            <person name="Zaremba-Niedzwiedzka K."/>
            <person name="Martijn J."/>
            <person name="Lind A.E."/>
            <person name="van Eijk R."/>
            <person name="Schleper C."/>
            <person name="Guy L."/>
            <person name="Ettema T.J."/>
        </authorList>
    </citation>
    <scope>NUCLEOTIDE SEQUENCE</scope>
</reference>
<feature type="domain" description="MmeI-like DNA-methyltransferase" evidence="5">
    <location>
        <begin position="464"/>
        <end position="555"/>
    </location>
</feature>
<dbReference type="PANTHER" id="PTHR33841:SF1">
    <property type="entry name" value="DNA METHYLTRANSFERASE A"/>
    <property type="match status" value="1"/>
</dbReference>
<dbReference type="InterPro" id="IPR046816">
    <property type="entry name" value="MmeI_Mtase"/>
</dbReference>
<sequence length="606" mass="70438">LNESQIELRFFQKIFKMILKPFEVQAKTKERDFPDYGFFRNRQDLDTAHKHKGTVSFYTKAIAVGEVKQWDVKLDKGGKHRKNIRENPSFQMWMYLHETEPKWGILSNGRKWRLYHKDKPLDVFFEIDLVKFLENNDVEGFKYFYYFFRKEAFMSNSAGEIFIDKVYKGSIDYAQEIGDNLKDNIYKAIKKIADGFFHWKGNNLDVNDPDTRLMVYKSTMRLLYRFLFLLYAEGKKLLKLENELYKRTYSFYRIKKGIVDNKNSDTPFSPASTNLWNSLKDLFRLINEGSEVFGILKDDLYIPAYNGGLFEPSKNPNIENWLIGDSYLAVSIDLVARSLDKETKKLTFVDYSTLKIRHLGSIYEGLLEYKLKIASQDLVVKGKTKRVWVTLTEFNKKRKQPLTYDKFDEFDRVRAGETYLATDRGERKSTGSYYTPDNIVKVIIEGSLEKLVDLRLQKALSRDMKLSDAILSIKVVDNAMGSGHFLVEAVEFLAAKLYIALQDDKDAGRIEDDESYTIAWAKREVVSHCIYGVDLNDLAVELAKLSLWLTTISEDKPLSFLDHRLKQGNSLLGAFLGELTEHPDITQTSDQKRIDIPKDFIQSLVD</sequence>
<protein>
    <recommendedName>
        <fullName evidence="1">site-specific DNA-methyltransferase (adenine-specific)</fullName>
        <ecNumber evidence="1">2.1.1.72</ecNumber>
    </recommendedName>
</protein>
<name>A0A0F9D5S0_9ZZZZ</name>
<dbReference type="PRINTS" id="PR00507">
    <property type="entry name" value="N12N6MTFRASE"/>
</dbReference>
<dbReference type="EC" id="2.1.1.72" evidence="1"/>
<dbReference type="EMBL" id="LAZR01030335">
    <property type="protein sequence ID" value="KKL56919.1"/>
    <property type="molecule type" value="Genomic_DNA"/>
</dbReference>
<dbReference type="Pfam" id="PF20473">
    <property type="entry name" value="MmeI_Mtase"/>
    <property type="match status" value="1"/>
</dbReference>
<comment type="caution">
    <text evidence="6">The sequence shown here is derived from an EMBL/GenBank/DDBJ whole genome shotgun (WGS) entry which is preliminary data.</text>
</comment>
<dbReference type="SUPFAM" id="SSF53335">
    <property type="entry name" value="S-adenosyl-L-methionine-dependent methyltransferases"/>
    <property type="match status" value="1"/>
</dbReference>
<dbReference type="InterPro" id="IPR050953">
    <property type="entry name" value="N4_N6_ade-DNA_methylase"/>
</dbReference>
<accession>A0A0F9D5S0</accession>
<evidence type="ECO:0000256" key="1">
    <source>
        <dbReference type="ARBA" id="ARBA00011900"/>
    </source>
</evidence>
<evidence type="ECO:0000256" key="2">
    <source>
        <dbReference type="ARBA" id="ARBA00022603"/>
    </source>
</evidence>
<evidence type="ECO:0000259" key="5">
    <source>
        <dbReference type="Pfam" id="PF20473"/>
    </source>
</evidence>
<dbReference type="Gene3D" id="3.40.50.150">
    <property type="entry name" value="Vaccinia Virus protein VP39"/>
    <property type="match status" value="1"/>
</dbReference>
<dbReference type="GO" id="GO:0032259">
    <property type="term" value="P:methylation"/>
    <property type="evidence" value="ECO:0007669"/>
    <property type="project" value="UniProtKB-KW"/>
</dbReference>
<proteinExistence type="predicted"/>
<keyword evidence="3" id="KW-0808">Transferase</keyword>
<keyword evidence="2" id="KW-0489">Methyltransferase</keyword>
<dbReference type="PANTHER" id="PTHR33841">
    <property type="entry name" value="DNA METHYLTRANSFERASE YEEA-RELATED"/>
    <property type="match status" value="1"/>
</dbReference>
<dbReference type="GO" id="GO:0009007">
    <property type="term" value="F:site-specific DNA-methyltransferase (adenine-specific) activity"/>
    <property type="evidence" value="ECO:0007669"/>
    <property type="project" value="UniProtKB-EC"/>
</dbReference>
<dbReference type="AlphaFoldDB" id="A0A0F9D5S0"/>
<evidence type="ECO:0000256" key="4">
    <source>
        <dbReference type="ARBA" id="ARBA00047942"/>
    </source>
</evidence>
<gene>
    <name evidence="6" type="ORF">LCGC14_2240600</name>
</gene>
<comment type="catalytic activity">
    <reaction evidence="4">
        <text>a 2'-deoxyadenosine in DNA + S-adenosyl-L-methionine = an N(6)-methyl-2'-deoxyadenosine in DNA + S-adenosyl-L-homocysteine + H(+)</text>
        <dbReference type="Rhea" id="RHEA:15197"/>
        <dbReference type="Rhea" id="RHEA-COMP:12418"/>
        <dbReference type="Rhea" id="RHEA-COMP:12419"/>
        <dbReference type="ChEBI" id="CHEBI:15378"/>
        <dbReference type="ChEBI" id="CHEBI:57856"/>
        <dbReference type="ChEBI" id="CHEBI:59789"/>
        <dbReference type="ChEBI" id="CHEBI:90615"/>
        <dbReference type="ChEBI" id="CHEBI:90616"/>
        <dbReference type="EC" id="2.1.1.72"/>
    </reaction>
</comment>